<dbReference type="Gene3D" id="1.10.405.10">
    <property type="entry name" value="Guanine Nucleotide Dissociation Inhibitor, domain 1"/>
    <property type="match status" value="1"/>
</dbReference>
<evidence type="ECO:0000313" key="9">
    <source>
        <dbReference type="Proteomes" id="UP001174997"/>
    </source>
</evidence>
<feature type="binding site" evidence="5">
    <location>
        <begin position="42"/>
        <end position="43"/>
    </location>
    <ligand>
        <name>FAD</name>
        <dbReference type="ChEBI" id="CHEBI:57692"/>
    </ligand>
</feature>
<dbReference type="PANTHER" id="PTHR43563">
    <property type="entry name" value="AMINE OXIDASE"/>
    <property type="match status" value="1"/>
</dbReference>
<gene>
    <name evidence="8" type="ORF">QBC41DRAFT_353878</name>
</gene>
<dbReference type="InterPro" id="IPR002937">
    <property type="entry name" value="Amino_oxidase"/>
</dbReference>
<dbReference type="Gene3D" id="3.90.660.10">
    <property type="match status" value="1"/>
</dbReference>
<dbReference type="AlphaFoldDB" id="A0AA39ZJ35"/>
<dbReference type="Gene3D" id="3.50.50.60">
    <property type="entry name" value="FAD/NAD(P)-binding domain"/>
    <property type="match status" value="1"/>
</dbReference>
<dbReference type="PANTHER" id="PTHR43563:SF14">
    <property type="entry name" value="AMINE OXIDASE"/>
    <property type="match status" value="1"/>
</dbReference>
<keyword evidence="6" id="KW-0285">Flavoprotein</keyword>
<dbReference type="Pfam" id="PF01593">
    <property type="entry name" value="Amino_oxidase"/>
    <property type="match status" value="1"/>
</dbReference>
<protein>
    <recommendedName>
        <fullName evidence="6">Amine oxidase</fullName>
        <ecNumber evidence="6">1.4.3.-</ecNumber>
    </recommendedName>
</protein>
<dbReference type="InterPro" id="IPR050703">
    <property type="entry name" value="Flavin_MAO"/>
</dbReference>
<feature type="binding site" evidence="5">
    <location>
        <position position="355"/>
    </location>
    <ligand>
        <name>substrate</name>
    </ligand>
</feature>
<dbReference type="InterPro" id="IPR001613">
    <property type="entry name" value="Flavin_amine_oxidase"/>
</dbReference>
<sequence length="482" mass="51762">MSDQIQLTHHEQYDVIVVGAGLSGLQTAVKVQSAGFSVVVLEALDRVGGKTLSVQSSSQGKGVNDLGAAWISDSSQSEIYKLFLEAGLKPEKQLDKGNTLRQVEDGSYISVPFGQLFVDEEEAAAFAVLFGTLQKVTDASNLENPISGPDAQRLDRLTFAEYCHELLDSPLTPIIATYLARALLGVEGDEVSALFMINYFKSGTGIANLVSDGPDGGQYLRANKGTQTVSKYLAAQLPSGSVRLTSVVKSISQSPAGVEVVTTSNKTFRAARVVVSLPSALYPTISFSPGLPRSKSILAEGTAIGAYGKIIYVWAAPWWRDAGLSGTFEAPLAGYVSFTRETSVPEDGQWSITCFIVGGPARELSKYAQRVRREKVWEQFKQAFEGSGALKGGTVPKPIHVHEIAWKRNQYADGAPTAVMGPGVLTALGNVTANPLREPWGRVHFVGTETSLVWKGYMDGAVRSGIRGGEEVVKALREEGRW</sequence>
<name>A0AA39ZJ35_9PEZI</name>
<dbReference type="PRINTS" id="PR00757">
    <property type="entry name" value="AMINEOXDASEF"/>
</dbReference>
<evidence type="ECO:0000256" key="1">
    <source>
        <dbReference type="ARBA" id="ARBA00001974"/>
    </source>
</evidence>
<dbReference type="SUPFAM" id="SSF54373">
    <property type="entry name" value="FAD-linked reductases, C-terminal domain"/>
    <property type="match status" value="1"/>
</dbReference>
<keyword evidence="9" id="KW-1185">Reference proteome</keyword>
<comment type="caution">
    <text evidence="8">The sequence shown here is derived from an EMBL/GenBank/DDBJ whole genome shotgun (WGS) entry which is preliminary data.</text>
</comment>
<feature type="binding site" evidence="5">
    <location>
        <position position="248"/>
    </location>
    <ligand>
        <name>FAD</name>
        <dbReference type="ChEBI" id="CHEBI:57692"/>
    </ligand>
</feature>
<feature type="binding site" evidence="5">
    <location>
        <position position="23"/>
    </location>
    <ligand>
        <name>FAD</name>
        <dbReference type="ChEBI" id="CHEBI:57692"/>
    </ligand>
</feature>
<dbReference type="InterPro" id="IPR036188">
    <property type="entry name" value="FAD/NAD-bd_sf"/>
</dbReference>
<feature type="binding site" evidence="5">
    <location>
        <position position="449"/>
    </location>
    <ligand>
        <name>FAD</name>
        <dbReference type="ChEBI" id="CHEBI:57692"/>
    </ligand>
</feature>
<dbReference type="GO" id="GO:0097621">
    <property type="term" value="F:monoamine oxidase activity"/>
    <property type="evidence" value="ECO:0007669"/>
    <property type="project" value="UniProtKB-EC"/>
</dbReference>
<organism evidence="8 9">
    <name type="scientific">Cercophora samala</name>
    <dbReference type="NCBI Taxonomy" id="330535"/>
    <lineage>
        <taxon>Eukaryota</taxon>
        <taxon>Fungi</taxon>
        <taxon>Dikarya</taxon>
        <taxon>Ascomycota</taxon>
        <taxon>Pezizomycotina</taxon>
        <taxon>Sordariomycetes</taxon>
        <taxon>Sordariomycetidae</taxon>
        <taxon>Sordariales</taxon>
        <taxon>Lasiosphaeriaceae</taxon>
        <taxon>Cercophora</taxon>
    </lineage>
</organism>
<evidence type="ECO:0000256" key="4">
    <source>
        <dbReference type="ARBA" id="ARBA00048448"/>
    </source>
</evidence>
<dbReference type="EMBL" id="JAULSY010000017">
    <property type="protein sequence ID" value="KAK0671974.1"/>
    <property type="molecule type" value="Genomic_DNA"/>
</dbReference>
<evidence type="ECO:0000256" key="6">
    <source>
        <dbReference type="RuleBase" id="RU362067"/>
    </source>
</evidence>
<comment type="similarity">
    <text evidence="2 6">Belongs to the flavin monoamine oxidase family.</text>
</comment>
<reference evidence="8" key="1">
    <citation type="submission" date="2023-06" db="EMBL/GenBank/DDBJ databases">
        <title>Genome-scale phylogeny and comparative genomics of the fungal order Sordariales.</title>
        <authorList>
            <consortium name="Lawrence Berkeley National Laboratory"/>
            <person name="Hensen N."/>
            <person name="Bonometti L."/>
            <person name="Westerberg I."/>
            <person name="Brannstrom I.O."/>
            <person name="Guillou S."/>
            <person name="Cros-Aarteil S."/>
            <person name="Calhoun S."/>
            <person name="Haridas S."/>
            <person name="Kuo A."/>
            <person name="Mondo S."/>
            <person name="Pangilinan J."/>
            <person name="Riley R."/>
            <person name="Labutti K."/>
            <person name="Andreopoulos B."/>
            <person name="Lipzen A."/>
            <person name="Chen C."/>
            <person name="Yanf M."/>
            <person name="Daum C."/>
            <person name="Ng V."/>
            <person name="Clum A."/>
            <person name="Steindorff A."/>
            <person name="Ohm R."/>
            <person name="Martin F."/>
            <person name="Silar P."/>
            <person name="Natvig D."/>
            <person name="Lalanne C."/>
            <person name="Gautier V."/>
            <person name="Ament-Velasquez S.L."/>
            <person name="Kruys A."/>
            <person name="Hutchinson M.I."/>
            <person name="Powell A.J."/>
            <person name="Barry K."/>
            <person name="Miller A.N."/>
            <person name="Grigoriev I.V."/>
            <person name="Debuchy R."/>
            <person name="Gladieux P."/>
            <person name="Thoren M.H."/>
            <person name="Johannesson H."/>
        </authorList>
    </citation>
    <scope>NUCLEOTIDE SEQUENCE</scope>
    <source>
        <strain evidence="8">CBS 307.81</strain>
    </source>
</reference>
<evidence type="ECO:0000256" key="5">
    <source>
        <dbReference type="PIRSR" id="PIRSR601613-1"/>
    </source>
</evidence>
<evidence type="ECO:0000256" key="2">
    <source>
        <dbReference type="ARBA" id="ARBA00005995"/>
    </source>
</evidence>
<dbReference type="SUPFAM" id="SSF51905">
    <property type="entry name" value="FAD/NAD(P)-binding domain"/>
    <property type="match status" value="1"/>
</dbReference>
<comment type="cofactor">
    <cofactor evidence="1 6">
        <name>FAD</name>
        <dbReference type="ChEBI" id="CHEBI:57692"/>
    </cofactor>
</comment>
<comment type="catalytic activity">
    <reaction evidence="4">
        <text>a secondary aliphatic amine + O2 + H2O = a primary amine + an aldehyde + H2O2</text>
        <dbReference type="Rhea" id="RHEA:26414"/>
        <dbReference type="ChEBI" id="CHEBI:15377"/>
        <dbReference type="ChEBI" id="CHEBI:15379"/>
        <dbReference type="ChEBI" id="CHEBI:16240"/>
        <dbReference type="ChEBI" id="CHEBI:17478"/>
        <dbReference type="ChEBI" id="CHEBI:58855"/>
        <dbReference type="ChEBI" id="CHEBI:65296"/>
        <dbReference type="EC" id="1.4.3.4"/>
    </reaction>
</comment>
<keyword evidence="6" id="KW-0274">FAD</keyword>
<evidence type="ECO:0000259" key="7">
    <source>
        <dbReference type="Pfam" id="PF01593"/>
    </source>
</evidence>
<dbReference type="Proteomes" id="UP001174997">
    <property type="component" value="Unassembled WGS sequence"/>
</dbReference>
<evidence type="ECO:0000256" key="3">
    <source>
        <dbReference type="ARBA" id="ARBA00023002"/>
    </source>
</evidence>
<keyword evidence="3 6" id="KW-0560">Oxidoreductase</keyword>
<evidence type="ECO:0000313" key="8">
    <source>
        <dbReference type="EMBL" id="KAK0671974.1"/>
    </source>
</evidence>
<feature type="domain" description="Amine oxidase" evidence="7">
    <location>
        <begin position="22"/>
        <end position="468"/>
    </location>
</feature>
<dbReference type="EC" id="1.4.3.-" evidence="6"/>
<accession>A0AA39ZJ35</accession>
<proteinExistence type="inferred from homology"/>